<dbReference type="AlphaFoldDB" id="A0A314XQE3"/>
<evidence type="ECO:0000313" key="2">
    <source>
        <dbReference type="EMBL" id="PQP96974.1"/>
    </source>
</evidence>
<feature type="region of interest" description="Disordered" evidence="1">
    <location>
        <begin position="17"/>
        <end position="51"/>
    </location>
</feature>
<comment type="caution">
    <text evidence="2">The sequence shown here is derived from an EMBL/GenBank/DDBJ whole genome shotgun (WGS) entry which is preliminary data.</text>
</comment>
<proteinExistence type="predicted"/>
<sequence length="123" mass="13394">MVEEVAAAEAVVEEAAADEVVAEEVEEEAVDEGATEEVAEEVAEEATRRGRRRGYHRRACWAVAARSSSSERLPTVVAILHGCYDHASCAVVSRFDRCGRAVSNWDHGRECAEPPADYFGGQK</sequence>
<protein>
    <submittedName>
        <fullName evidence="2">Uncharacterized protein</fullName>
    </submittedName>
</protein>
<name>A0A314XQE3_PRUYE</name>
<feature type="compositionally biased region" description="Acidic residues" evidence="1">
    <location>
        <begin position="17"/>
        <end position="44"/>
    </location>
</feature>
<dbReference type="EMBL" id="PJQY01002042">
    <property type="protein sequence ID" value="PQP96974.1"/>
    <property type="molecule type" value="Genomic_DNA"/>
</dbReference>
<reference evidence="2 3" key="1">
    <citation type="submission" date="2018-02" db="EMBL/GenBank/DDBJ databases">
        <title>Draft genome of wild Prunus yedoensis var. nudiflora.</title>
        <authorList>
            <person name="Baek S."/>
            <person name="Kim J.-H."/>
            <person name="Choi K."/>
            <person name="Kim G.-B."/>
            <person name="Cho A."/>
            <person name="Jang H."/>
            <person name="Shin C.-H."/>
            <person name="Yu H.-J."/>
            <person name="Mun J.-H."/>
        </authorList>
    </citation>
    <scope>NUCLEOTIDE SEQUENCE [LARGE SCALE GENOMIC DNA]</scope>
    <source>
        <strain evidence="3">cv. Jeju island</strain>
        <tissue evidence="2">Leaf</tissue>
    </source>
</reference>
<dbReference type="Proteomes" id="UP000250321">
    <property type="component" value="Unassembled WGS sequence"/>
</dbReference>
<accession>A0A314XQE3</accession>
<gene>
    <name evidence="2" type="ORF">Pyn_18700</name>
</gene>
<evidence type="ECO:0000313" key="3">
    <source>
        <dbReference type="Proteomes" id="UP000250321"/>
    </source>
</evidence>
<keyword evidence="3" id="KW-1185">Reference proteome</keyword>
<evidence type="ECO:0000256" key="1">
    <source>
        <dbReference type="SAM" id="MobiDB-lite"/>
    </source>
</evidence>
<organism evidence="2 3">
    <name type="scientific">Prunus yedoensis var. nudiflora</name>
    <dbReference type="NCBI Taxonomy" id="2094558"/>
    <lineage>
        <taxon>Eukaryota</taxon>
        <taxon>Viridiplantae</taxon>
        <taxon>Streptophyta</taxon>
        <taxon>Embryophyta</taxon>
        <taxon>Tracheophyta</taxon>
        <taxon>Spermatophyta</taxon>
        <taxon>Magnoliopsida</taxon>
        <taxon>eudicotyledons</taxon>
        <taxon>Gunneridae</taxon>
        <taxon>Pentapetalae</taxon>
        <taxon>rosids</taxon>
        <taxon>fabids</taxon>
        <taxon>Rosales</taxon>
        <taxon>Rosaceae</taxon>
        <taxon>Amygdaloideae</taxon>
        <taxon>Amygdaleae</taxon>
        <taxon>Prunus</taxon>
    </lineage>
</organism>